<evidence type="ECO:0000313" key="5">
    <source>
        <dbReference type="Proteomes" id="UP000092643"/>
    </source>
</evidence>
<reference evidence="2 4" key="1">
    <citation type="submission" date="2014-08" db="EMBL/GenBank/DDBJ databases">
        <title>Chaperone-usher fimbriae in a diverse selection of Gallibacterium genomes.</title>
        <authorList>
            <person name="Kudirkiene E."/>
            <person name="Bager R.J."/>
            <person name="Johnson T.J."/>
            <person name="Bojesen A.M."/>
        </authorList>
    </citation>
    <scope>NUCLEOTIDE SEQUENCE [LARGE SCALE GENOMIC DNA]</scope>
    <source>
        <strain evidence="2 4">20558/3kl.</strain>
    </source>
</reference>
<evidence type="ECO:0000256" key="1">
    <source>
        <dbReference type="SAM" id="SignalP"/>
    </source>
</evidence>
<protein>
    <recommendedName>
        <fullName evidence="6">Lipoprotein</fullName>
    </recommendedName>
</protein>
<dbReference type="PATRIC" id="fig|750.21.peg.2085"/>
<accession>A0A0A2XBV0</accession>
<dbReference type="EMBL" id="JTJO01000003">
    <property type="protein sequence ID" value="OBX01364.1"/>
    <property type="molecule type" value="Genomic_DNA"/>
</dbReference>
<dbReference type="InterPro" id="IPR005619">
    <property type="entry name" value="Uncharacterised_YajG"/>
</dbReference>
<feature type="signal peptide" evidence="1">
    <location>
        <begin position="1"/>
        <end position="21"/>
    </location>
</feature>
<comment type="caution">
    <text evidence="2">The sequence shown here is derived from an EMBL/GenBank/DDBJ whole genome shotgun (WGS) entry which is preliminary data.</text>
</comment>
<sequence>MYKSLKRFSSACVVVAGFLLAACQAPQNTITFTPPAAVGPFNAQNQNSSVSVASRDLRGNQTVSQYTYDGQLYPIFAQPSIAEVFQQALQQDLNSKGFRILPNNAPAVVTVNVKQFYANVNQGNVRYKIDASVQLTIQVQSAKGEYSKNIETHRSQEGAFGAKTPEIQKVLNQAFTDAINGIYQDQDVSNAIIRLTH</sequence>
<proteinExistence type="predicted"/>
<dbReference type="Proteomes" id="UP000030526">
    <property type="component" value="Unassembled WGS sequence"/>
</dbReference>
<dbReference type="RefSeq" id="WP_021461849.1">
    <property type="nucleotide sequence ID" value="NZ_AP035889.1"/>
</dbReference>
<evidence type="ECO:0008006" key="6">
    <source>
        <dbReference type="Google" id="ProtNLM"/>
    </source>
</evidence>
<reference evidence="3 5" key="2">
    <citation type="submission" date="2014-11" db="EMBL/GenBank/DDBJ databases">
        <title>Pan-genome of Gallibacterium spp.</title>
        <authorList>
            <person name="Kudirkiene E."/>
            <person name="Bojesen A.M."/>
        </authorList>
    </citation>
    <scope>NUCLEOTIDE SEQUENCE [LARGE SCALE GENOMIC DNA]</scope>
    <source>
        <strain evidence="3 5">F 279</strain>
    </source>
</reference>
<gene>
    <name evidence="2" type="ORF">JP32_09015</name>
    <name evidence="3" type="ORF">QV03_00315</name>
</gene>
<dbReference type="Proteomes" id="UP000092643">
    <property type="component" value="Unassembled WGS sequence"/>
</dbReference>
<organism evidence="2 4">
    <name type="scientific">Gallibacterium anatis</name>
    <dbReference type="NCBI Taxonomy" id="750"/>
    <lineage>
        <taxon>Bacteria</taxon>
        <taxon>Pseudomonadati</taxon>
        <taxon>Pseudomonadota</taxon>
        <taxon>Gammaproteobacteria</taxon>
        <taxon>Pasteurellales</taxon>
        <taxon>Pasteurellaceae</taxon>
        <taxon>Gallibacterium</taxon>
    </lineage>
</organism>
<evidence type="ECO:0000313" key="3">
    <source>
        <dbReference type="EMBL" id="OBX01364.1"/>
    </source>
</evidence>
<dbReference type="Pfam" id="PF03923">
    <property type="entry name" value="Lipoprotein_16"/>
    <property type="match status" value="1"/>
</dbReference>
<feature type="chain" id="PRO_5008461851" description="Lipoprotein" evidence="1">
    <location>
        <begin position="22"/>
        <end position="197"/>
    </location>
</feature>
<dbReference type="EMBL" id="JPXS01000047">
    <property type="protein sequence ID" value="KGQ30331.1"/>
    <property type="molecule type" value="Genomic_DNA"/>
</dbReference>
<name>A0A0A2XBV0_9PAST</name>
<dbReference type="AlphaFoldDB" id="A0A0A2XBV0"/>
<dbReference type="OrthoDB" id="5677865at2"/>
<dbReference type="PROSITE" id="PS51257">
    <property type="entry name" value="PROKAR_LIPOPROTEIN"/>
    <property type="match status" value="1"/>
</dbReference>
<evidence type="ECO:0000313" key="4">
    <source>
        <dbReference type="Proteomes" id="UP000030526"/>
    </source>
</evidence>
<keyword evidence="1" id="KW-0732">Signal</keyword>
<evidence type="ECO:0000313" key="2">
    <source>
        <dbReference type="EMBL" id="KGQ30331.1"/>
    </source>
</evidence>